<dbReference type="InterPro" id="IPR026444">
    <property type="entry name" value="Secre_tail"/>
</dbReference>
<comment type="caution">
    <text evidence="1">The sequence shown here is derived from an EMBL/GenBank/DDBJ whole genome shotgun (WGS) entry which is preliminary data.</text>
</comment>
<accession>A0A523UYJ8</accession>
<evidence type="ECO:0000313" key="1">
    <source>
        <dbReference type="EMBL" id="TET47570.1"/>
    </source>
</evidence>
<dbReference type="NCBIfam" id="TIGR04183">
    <property type="entry name" value="Por_Secre_tail"/>
    <property type="match status" value="1"/>
</dbReference>
<reference evidence="1 2" key="1">
    <citation type="submission" date="2019-03" db="EMBL/GenBank/DDBJ databases">
        <title>Metabolic potential of uncultured bacteria and archaea associated with petroleum seepage in deep-sea sediments.</title>
        <authorList>
            <person name="Dong X."/>
            <person name="Hubert C."/>
        </authorList>
    </citation>
    <scope>NUCLEOTIDE SEQUENCE [LARGE SCALE GENOMIC DNA]</scope>
    <source>
        <strain evidence="1">E44_bin18</strain>
    </source>
</reference>
<dbReference type="PANTHER" id="PTHR42754:SF1">
    <property type="entry name" value="LIPOPROTEIN"/>
    <property type="match status" value="1"/>
</dbReference>
<name>A0A523UYJ8_UNCT6</name>
<dbReference type="AlphaFoldDB" id="A0A523UYJ8"/>
<evidence type="ECO:0000313" key="2">
    <source>
        <dbReference type="Proteomes" id="UP000315525"/>
    </source>
</evidence>
<sequence length="499" mass="53120">MNESIRSRVIWPLGLAFAICCAVSLIPVSSFGQITFERTYGGGFSDVAHSVVQTLDGGYAIAGFTWSSGAGVSDVYLIKTDSLGSVLWDSTYGGISYDVGYSLQQTSDGGYVITGYTRSSGAGLSDVYLMKTDSLGNTLWDTTYGGDSIDIGNSVVQTSDGGYIIAGETQSIDPGISDVYLIKTDSLGSVVWEMTYGGASDDLGYSVQQTSDGGYIIAGLTYSFGTSGGDVYLIKTDSLGGVVWDTTYGGILYDAGHSVQQTSDDGFIIGGHTSSFGAGLGDVYLIRTDSLGTVLWDTTHGGDSSDVGLSVVQTLDEGYVVAGYTWSFGSSEYDVYIVKTDSLGSVLWERTYGDSVDDRGYAVQQTVDGGYIVAGYTRSMGAGVNDVYLIKTDANGMVVGLEEQGSTFKVEGSRAKLLQNMPNPFLGSTVITYSLPVPGRVKLQIYDVSGRFVETLVDEEQVAGIYAFRWEAADKATGMYFCRLEASDFTDAKKMILLR</sequence>
<dbReference type="PANTHER" id="PTHR42754">
    <property type="entry name" value="ENDOGLUCANASE"/>
    <property type="match status" value="1"/>
</dbReference>
<gene>
    <name evidence="1" type="ORF">E3J62_01040</name>
</gene>
<organism evidence="1 2">
    <name type="scientific">candidate division TA06 bacterium</name>
    <dbReference type="NCBI Taxonomy" id="2250710"/>
    <lineage>
        <taxon>Bacteria</taxon>
        <taxon>Bacteria division TA06</taxon>
    </lineage>
</organism>
<dbReference type="Proteomes" id="UP000315525">
    <property type="component" value="Unassembled WGS sequence"/>
</dbReference>
<proteinExistence type="predicted"/>
<dbReference type="Gene3D" id="2.60.40.4070">
    <property type="match status" value="1"/>
</dbReference>
<dbReference type="EMBL" id="SOJN01000016">
    <property type="protein sequence ID" value="TET47570.1"/>
    <property type="molecule type" value="Genomic_DNA"/>
</dbReference>
<protein>
    <submittedName>
        <fullName evidence="1">T9SS type A sorting domain-containing protein</fullName>
    </submittedName>
</protein>